<comment type="caution">
    <text evidence="2">The sequence shown here is derived from an EMBL/GenBank/DDBJ whole genome shotgun (WGS) entry which is preliminary data.</text>
</comment>
<organism evidence="2 3">
    <name type="scientific">Celeribacter halophilus</name>
    <dbReference type="NCBI Taxonomy" id="576117"/>
    <lineage>
        <taxon>Bacteria</taxon>
        <taxon>Pseudomonadati</taxon>
        <taxon>Pseudomonadota</taxon>
        <taxon>Alphaproteobacteria</taxon>
        <taxon>Rhodobacterales</taxon>
        <taxon>Roseobacteraceae</taxon>
        <taxon>Celeribacter</taxon>
    </lineage>
</organism>
<evidence type="ECO:0000256" key="1">
    <source>
        <dbReference type="SAM" id="Coils"/>
    </source>
</evidence>
<name>A0AAW7XWJ8_9RHOB</name>
<dbReference type="AlphaFoldDB" id="A0AAW7XWJ8"/>
<evidence type="ECO:0000313" key="2">
    <source>
        <dbReference type="EMBL" id="MDO6457020.1"/>
    </source>
</evidence>
<keyword evidence="1" id="KW-0175">Coiled coil</keyword>
<protein>
    <submittedName>
        <fullName evidence="2">Uncharacterized protein</fullName>
    </submittedName>
</protein>
<proteinExistence type="predicted"/>
<dbReference type="Proteomes" id="UP001169823">
    <property type="component" value="Unassembled WGS sequence"/>
</dbReference>
<reference evidence="2" key="1">
    <citation type="submission" date="2023-07" db="EMBL/GenBank/DDBJ databases">
        <title>Genome content predicts the carbon catabolic preferences of heterotrophic bacteria.</title>
        <authorList>
            <person name="Gralka M."/>
        </authorList>
    </citation>
    <scope>NUCLEOTIDE SEQUENCE</scope>
    <source>
        <strain evidence="2">I2M02</strain>
    </source>
</reference>
<accession>A0AAW7XWJ8</accession>
<feature type="coiled-coil region" evidence="1">
    <location>
        <begin position="36"/>
        <end position="70"/>
    </location>
</feature>
<dbReference type="EMBL" id="JAUOPJ010000006">
    <property type="protein sequence ID" value="MDO6457020.1"/>
    <property type="molecule type" value="Genomic_DNA"/>
</dbReference>
<sequence length="132" mass="14437">MDILTGLSAATQAIGIAKELRDIDRSVDEASFKLKLADLTEALADTKIALADAKALVAELEHKLDIADNGEICPKCRTGRLTLTESEPVHDWALNRFGVENRIYSCAEDSCDFQETRLHDPNGLVARRVSGI</sequence>
<evidence type="ECO:0000313" key="3">
    <source>
        <dbReference type="Proteomes" id="UP001169823"/>
    </source>
</evidence>
<gene>
    <name evidence="2" type="ORF">Q4494_08035</name>
</gene>
<dbReference type="RefSeq" id="WP_303483262.1">
    <property type="nucleotide sequence ID" value="NZ_JAUOPJ010000006.1"/>
</dbReference>